<dbReference type="VEuPathDB" id="TriTrypDB:Lsey_0112_0170"/>
<dbReference type="OrthoDB" id="266685at2759"/>
<dbReference type="EMBL" id="LJSK01000112">
    <property type="protein sequence ID" value="KPI86873.1"/>
    <property type="molecule type" value="Genomic_DNA"/>
</dbReference>
<keyword evidence="2" id="KW-1185">Reference proteome</keyword>
<evidence type="ECO:0000313" key="2">
    <source>
        <dbReference type="Proteomes" id="UP000038009"/>
    </source>
</evidence>
<organism evidence="1 2">
    <name type="scientific">Leptomonas seymouri</name>
    <dbReference type="NCBI Taxonomy" id="5684"/>
    <lineage>
        <taxon>Eukaryota</taxon>
        <taxon>Discoba</taxon>
        <taxon>Euglenozoa</taxon>
        <taxon>Kinetoplastea</taxon>
        <taxon>Metakinetoplastina</taxon>
        <taxon>Trypanosomatida</taxon>
        <taxon>Trypanosomatidae</taxon>
        <taxon>Leishmaniinae</taxon>
        <taxon>Leptomonas</taxon>
    </lineage>
</organism>
<dbReference type="Proteomes" id="UP000038009">
    <property type="component" value="Unassembled WGS sequence"/>
</dbReference>
<sequence>MYCHDPSVDSFAGEGEAGPSPGVVHDAHFGSCRVWRPVEGPPLPRRYTAHRAPHPPPSLYATGTSVAALGTHDGAHARQPSVPLLNSPPHPKSEQLARTGTAQMAPEPVRAFERCVSTPPRGQLLRRGKGGLDDVLKNARAAQSLFYSLQERRLKAEYRRCQRELKAELDQQRHHKRMLELSAYQEELVNLYGPTMRDIIADTFFDDGHDPVLEVLKAKREAPSSYQQGFRASPSEDSKVEKASHQLWVCAGNAVAVPPTPAQSQSERAIREREMLLRALDERRSGRRTRY</sequence>
<comment type="caution">
    <text evidence="1">The sequence shown here is derived from an EMBL/GenBank/DDBJ whole genome shotgun (WGS) entry which is preliminary data.</text>
</comment>
<accession>A0A0N1I5B4</accession>
<dbReference type="OMA" id="CLVWRPV"/>
<reference evidence="1 2" key="1">
    <citation type="journal article" date="2015" name="PLoS Pathog.">
        <title>Leptomonas seymouri: Adaptations to the Dixenous Life Cycle Analyzed by Genome Sequencing, Transcriptome Profiling and Co-infection with Leishmania donovani.</title>
        <authorList>
            <person name="Kraeva N."/>
            <person name="Butenko A."/>
            <person name="Hlavacova J."/>
            <person name="Kostygov A."/>
            <person name="Myskova J."/>
            <person name="Grybchuk D."/>
            <person name="Lestinova T."/>
            <person name="Votypka J."/>
            <person name="Volf P."/>
            <person name="Opperdoes F."/>
            <person name="Flegontov P."/>
            <person name="Lukes J."/>
            <person name="Yurchenko V."/>
        </authorList>
    </citation>
    <scope>NUCLEOTIDE SEQUENCE [LARGE SCALE GENOMIC DNA]</scope>
    <source>
        <strain evidence="1 2">ATCC 30220</strain>
    </source>
</reference>
<protein>
    <submittedName>
        <fullName evidence="1">Uncharacterized protein</fullName>
    </submittedName>
</protein>
<dbReference type="AlphaFoldDB" id="A0A0N1I5B4"/>
<gene>
    <name evidence="1" type="ORF">ABL78_4063</name>
</gene>
<evidence type="ECO:0000313" key="1">
    <source>
        <dbReference type="EMBL" id="KPI86873.1"/>
    </source>
</evidence>
<proteinExistence type="predicted"/>
<name>A0A0N1I5B4_LEPSE</name>